<keyword evidence="2" id="KW-1185">Reference proteome</keyword>
<sequence length="501" mass="54923">MAKASALVGRPFMPHQREIVDVFLEVQSEEAGDPEPGEWAYDDGTGTLERRAGKTAIQSPLVTHRAELIDRARMFMAAHKGDITRRRWLDITEDILSSPLRDQVTRKVSISHEELRWKRNNSTLIPFAANEDAMHSETPHLVLIDELWAFSEEQKRVVEAGYVPAFATSSGQALKMSTQGTERSYWLNAETKAGRRAVERGVRLGKFYYEHSLPDRVGGVLLKDLDDDALVQACIENHPAVCHRPGCPGPRQGRPCAHGFTVRPAAIRSAWSTMTQGDPALGRLEFLRAYGNRSAADLSGAWLAIDEAVWTRQHDTVGIPEGAPVALGVWVDEDGQDAALSAAFRGPDGPMRVEIPQTPVTQGDGASRLEPTVREGLRWIAGVVRHIAATSTVRTVAVANTKAARDVADELDAVDGLHVTRVSQADLPAACSRHRTALEDGSWFHRVSVEATEAAKAADWQRHQWARPGESISALGAQTLAGWGFDHAPEPEETYGRFVIG</sequence>
<gene>
    <name evidence="1" type="ORF">BJ958_005400</name>
</gene>
<dbReference type="Proteomes" id="UP000582231">
    <property type="component" value="Unassembled WGS sequence"/>
</dbReference>
<comment type="caution">
    <text evidence="1">The sequence shown here is derived from an EMBL/GenBank/DDBJ whole genome shotgun (WGS) entry which is preliminary data.</text>
</comment>
<dbReference type="Gene3D" id="3.40.50.300">
    <property type="entry name" value="P-loop containing nucleotide triphosphate hydrolases"/>
    <property type="match status" value="1"/>
</dbReference>
<proteinExistence type="predicted"/>
<reference evidence="1 2" key="1">
    <citation type="submission" date="2020-07" db="EMBL/GenBank/DDBJ databases">
        <title>Sequencing the genomes of 1000 actinobacteria strains.</title>
        <authorList>
            <person name="Klenk H.-P."/>
        </authorList>
    </citation>
    <scope>NUCLEOTIDE SEQUENCE [LARGE SCALE GENOMIC DNA]</scope>
    <source>
        <strain evidence="1 2">DSM 19082</strain>
    </source>
</reference>
<name>A0A852S165_9ACTN</name>
<evidence type="ECO:0000313" key="2">
    <source>
        <dbReference type="Proteomes" id="UP000582231"/>
    </source>
</evidence>
<evidence type="ECO:0008006" key="3">
    <source>
        <dbReference type="Google" id="ProtNLM"/>
    </source>
</evidence>
<accession>A0A852S165</accession>
<organism evidence="1 2">
    <name type="scientific">Nocardioides kongjuensis</name>
    <dbReference type="NCBI Taxonomy" id="349522"/>
    <lineage>
        <taxon>Bacteria</taxon>
        <taxon>Bacillati</taxon>
        <taxon>Actinomycetota</taxon>
        <taxon>Actinomycetes</taxon>
        <taxon>Propionibacteriales</taxon>
        <taxon>Nocardioidaceae</taxon>
        <taxon>Nocardioides</taxon>
    </lineage>
</organism>
<dbReference type="InterPro" id="IPR027417">
    <property type="entry name" value="P-loop_NTPase"/>
</dbReference>
<evidence type="ECO:0000313" key="1">
    <source>
        <dbReference type="EMBL" id="NYD33854.1"/>
    </source>
</evidence>
<dbReference type="AlphaFoldDB" id="A0A852S165"/>
<dbReference type="EMBL" id="JACCBF010000001">
    <property type="protein sequence ID" value="NYD33854.1"/>
    <property type="molecule type" value="Genomic_DNA"/>
</dbReference>
<protein>
    <recommendedName>
        <fullName evidence="3">Terminase</fullName>
    </recommendedName>
</protein>